<evidence type="ECO:0000256" key="2">
    <source>
        <dbReference type="ARBA" id="ARBA00022898"/>
    </source>
</evidence>
<dbReference type="InterPro" id="IPR000524">
    <property type="entry name" value="Tscrpt_reg_HTH_GntR"/>
</dbReference>
<dbReference type="GO" id="GO:0003677">
    <property type="term" value="F:DNA binding"/>
    <property type="evidence" value="ECO:0007669"/>
    <property type="project" value="UniProtKB-KW"/>
</dbReference>
<protein>
    <submittedName>
        <fullName evidence="7">Transcriptional regulator with HTH domain and aminotransferase domain</fullName>
    </submittedName>
</protein>
<dbReference type="AlphaFoldDB" id="A0A5Q4ZEW9"/>
<feature type="domain" description="HTH gntR-type" evidence="6">
    <location>
        <begin position="13"/>
        <end position="81"/>
    </location>
</feature>
<evidence type="ECO:0000256" key="1">
    <source>
        <dbReference type="ARBA" id="ARBA00005384"/>
    </source>
</evidence>
<keyword evidence="7" id="KW-0808">Transferase</keyword>
<dbReference type="InterPro" id="IPR015422">
    <property type="entry name" value="PyrdxlP-dep_Trfase_small"/>
</dbReference>
<evidence type="ECO:0000313" key="8">
    <source>
        <dbReference type="Proteomes" id="UP000325811"/>
    </source>
</evidence>
<accession>A0A5Q4ZEW9</accession>
<dbReference type="Gene3D" id="3.40.640.10">
    <property type="entry name" value="Type I PLP-dependent aspartate aminotransferase-like (Major domain)"/>
    <property type="match status" value="1"/>
</dbReference>
<keyword evidence="2" id="KW-0663">Pyridoxal phosphate</keyword>
<evidence type="ECO:0000256" key="5">
    <source>
        <dbReference type="ARBA" id="ARBA00023163"/>
    </source>
</evidence>
<dbReference type="Gene3D" id="1.10.10.10">
    <property type="entry name" value="Winged helix-like DNA-binding domain superfamily/Winged helix DNA-binding domain"/>
    <property type="match status" value="1"/>
</dbReference>
<dbReference type="Pfam" id="PF00155">
    <property type="entry name" value="Aminotran_1_2"/>
    <property type="match status" value="1"/>
</dbReference>
<evidence type="ECO:0000259" key="6">
    <source>
        <dbReference type="PROSITE" id="PS50949"/>
    </source>
</evidence>
<dbReference type="Gene3D" id="3.90.1150.10">
    <property type="entry name" value="Aspartate Aminotransferase, domain 1"/>
    <property type="match status" value="1"/>
</dbReference>
<dbReference type="Pfam" id="PF00392">
    <property type="entry name" value="GntR"/>
    <property type="match status" value="1"/>
</dbReference>
<evidence type="ECO:0000313" key="7">
    <source>
        <dbReference type="EMBL" id="VVD29412.1"/>
    </source>
</evidence>
<keyword evidence="7" id="KW-0032">Aminotransferase</keyword>
<dbReference type="GO" id="GO:0003700">
    <property type="term" value="F:DNA-binding transcription factor activity"/>
    <property type="evidence" value="ECO:0007669"/>
    <property type="project" value="InterPro"/>
</dbReference>
<gene>
    <name evidence="7" type="ORF">PDMSB3_2956</name>
</gene>
<sequence>MMTLETLVELVTARTMRGIALEVANLIRNGTIPIGSQLPPVRDLADAMGVSPATISGAWKQLRTYRMVSGSGRTGTWVRGDQTSLRPARYEDFANYGENIVADLRFASPDPQLLPDIREALSKAHRVSHLNSYVRDTIAPELEEVIAQDWSYEGCTFTAVNGGYDGLHTTLQTIVVPGATVAIEDPTALRVFDILEKLGARVVGVACDSEGPLPESLAAALNEKPVVFLFQPGSHALTGERLSAKRLKQLGALFKDNDTLIIELDGLSGLASQRPLSLGSMYPDRVVHIRTMSKSLGTDFRLAVLSSSSKFADQIQAYRNFREGWTSRILQGAAAHLLTTPKSLKEIEHARSVYAQRRETLGAAMIERGLHVSGRDALCIWLPVPDEQFALITLAARGIAVQPGSSFQVTPRPFIRVATSANITAENVDAIADALAHASRRGEGMLSRE</sequence>
<dbReference type="CDD" id="cd00609">
    <property type="entry name" value="AAT_like"/>
    <property type="match status" value="1"/>
</dbReference>
<dbReference type="InterPro" id="IPR015424">
    <property type="entry name" value="PyrdxlP-dep_Trfase"/>
</dbReference>
<reference evidence="7 8" key="1">
    <citation type="submission" date="2019-08" db="EMBL/GenBank/DDBJ databases">
        <authorList>
            <person name="Herpell B J."/>
        </authorList>
    </citation>
    <scope>NUCLEOTIDE SEQUENCE [LARGE SCALE GENOMIC DNA]</scope>
    <source>
        <strain evidence="8">Msb3</strain>
    </source>
</reference>
<name>A0A5Q4ZEW9_9BURK</name>
<keyword evidence="3" id="KW-0805">Transcription regulation</keyword>
<dbReference type="PROSITE" id="PS50949">
    <property type="entry name" value="HTH_GNTR"/>
    <property type="match status" value="1"/>
</dbReference>
<dbReference type="PANTHER" id="PTHR46577">
    <property type="entry name" value="HTH-TYPE TRANSCRIPTIONAL REGULATORY PROTEIN GABR"/>
    <property type="match status" value="1"/>
</dbReference>
<proteinExistence type="inferred from homology"/>
<dbReference type="GO" id="GO:0030170">
    <property type="term" value="F:pyridoxal phosphate binding"/>
    <property type="evidence" value="ECO:0007669"/>
    <property type="project" value="InterPro"/>
</dbReference>
<dbReference type="SUPFAM" id="SSF46785">
    <property type="entry name" value="Winged helix' DNA-binding domain"/>
    <property type="match status" value="1"/>
</dbReference>
<dbReference type="SMART" id="SM00345">
    <property type="entry name" value="HTH_GNTR"/>
    <property type="match status" value="1"/>
</dbReference>
<dbReference type="GO" id="GO:0008483">
    <property type="term" value="F:transaminase activity"/>
    <property type="evidence" value="ECO:0007669"/>
    <property type="project" value="UniProtKB-KW"/>
</dbReference>
<keyword evidence="5" id="KW-0804">Transcription</keyword>
<dbReference type="RefSeq" id="WP_007181205.1">
    <property type="nucleotide sequence ID" value="NZ_LR699553.1"/>
</dbReference>
<comment type="similarity">
    <text evidence="1">In the C-terminal section; belongs to the class-I pyridoxal-phosphate-dependent aminotransferase family.</text>
</comment>
<dbReference type="PANTHER" id="PTHR46577:SF1">
    <property type="entry name" value="HTH-TYPE TRANSCRIPTIONAL REGULATORY PROTEIN GABR"/>
    <property type="match status" value="1"/>
</dbReference>
<dbReference type="InterPro" id="IPR036388">
    <property type="entry name" value="WH-like_DNA-bd_sf"/>
</dbReference>
<dbReference type="SUPFAM" id="SSF53383">
    <property type="entry name" value="PLP-dependent transferases"/>
    <property type="match status" value="1"/>
</dbReference>
<dbReference type="InterPro" id="IPR036390">
    <property type="entry name" value="WH_DNA-bd_sf"/>
</dbReference>
<evidence type="ECO:0000256" key="3">
    <source>
        <dbReference type="ARBA" id="ARBA00023015"/>
    </source>
</evidence>
<dbReference type="KEGG" id="pdio:PDMSB3_2956"/>
<dbReference type="Proteomes" id="UP000325811">
    <property type="component" value="Chromosome I"/>
</dbReference>
<dbReference type="InterPro" id="IPR015421">
    <property type="entry name" value="PyrdxlP-dep_Trfase_major"/>
</dbReference>
<dbReference type="InterPro" id="IPR051446">
    <property type="entry name" value="HTH_trans_reg/aminotransferase"/>
</dbReference>
<keyword evidence="4" id="KW-0238">DNA-binding</keyword>
<evidence type="ECO:0000256" key="4">
    <source>
        <dbReference type="ARBA" id="ARBA00023125"/>
    </source>
</evidence>
<organism evidence="7 8">
    <name type="scientific">Paraburkholderia dioscoreae</name>
    <dbReference type="NCBI Taxonomy" id="2604047"/>
    <lineage>
        <taxon>Bacteria</taxon>
        <taxon>Pseudomonadati</taxon>
        <taxon>Pseudomonadota</taxon>
        <taxon>Betaproteobacteria</taxon>
        <taxon>Burkholderiales</taxon>
        <taxon>Burkholderiaceae</taxon>
        <taxon>Paraburkholderia</taxon>
    </lineage>
</organism>
<keyword evidence="8" id="KW-1185">Reference proteome</keyword>
<dbReference type="EMBL" id="LR699553">
    <property type="protein sequence ID" value="VVD29412.1"/>
    <property type="molecule type" value="Genomic_DNA"/>
</dbReference>
<dbReference type="InterPro" id="IPR004839">
    <property type="entry name" value="Aminotransferase_I/II_large"/>
</dbReference>